<evidence type="ECO:0000256" key="1">
    <source>
        <dbReference type="SAM" id="MobiDB-lite"/>
    </source>
</evidence>
<dbReference type="InterPro" id="IPR025675">
    <property type="entry name" value="Imm5"/>
</dbReference>
<dbReference type="OrthoDB" id="1494656at2"/>
<evidence type="ECO:0000259" key="3">
    <source>
        <dbReference type="Pfam" id="PF24880"/>
    </source>
</evidence>
<evidence type="ECO:0000313" key="7">
    <source>
        <dbReference type="Proteomes" id="UP000450599"/>
    </source>
</evidence>
<dbReference type="RefSeq" id="WP_051635712.1">
    <property type="nucleotide sequence ID" value="NZ_CAJSZN010000002.1"/>
</dbReference>
<dbReference type="Proteomes" id="UP000450599">
    <property type="component" value="Unassembled WGS sequence"/>
</dbReference>
<evidence type="ECO:0000313" key="4">
    <source>
        <dbReference type="EMBL" id="MRY82707.1"/>
    </source>
</evidence>
<dbReference type="Pfam" id="PF24880">
    <property type="entry name" value="DUF7738"/>
    <property type="match status" value="1"/>
</dbReference>
<dbReference type="Proteomes" id="UP000471216">
    <property type="component" value="Unassembled WGS sequence"/>
</dbReference>
<evidence type="ECO:0000313" key="9">
    <source>
        <dbReference type="Proteomes" id="UP000501982"/>
    </source>
</evidence>
<dbReference type="InterPro" id="IPR056640">
    <property type="entry name" value="DUF7738"/>
</dbReference>
<proteinExistence type="predicted"/>
<evidence type="ECO:0000313" key="8">
    <source>
        <dbReference type="Proteomes" id="UP000471216"/>
    </source>
</evidence>
<reference evidence="6 9" key="2">
    <citation type="submission" date="2020-04" db="EMBL/GenBank/DDBJ databases">
        <title>Complete Genomes and Methylome analysis of CBBP consortium that reverse antibiotic-induced susceptibility to vancomycin-resistant Enterococcus faecium infection.</title>
        <authorList>
            <person name="Fomenkov A."/>
            <person name="Zhang Z."/>
            <person name="Pamer E."/>
            <person name="Roberts R.J."/>
        </authorList>
    </citation>
    <scope>NUCLEOTIDE SEQUENCE [LARGE SCALE GENOMIC DNA]</scope>
    <source>
        <strain evidence="9">CBBP</strain>
        <strain evidence="6">CBBP-1</strain>
    </source>
</reference>
<evidence type="ECO:0000313" key="5">
    <source>
        <dbReference type="EMBL" id="MRZ04660.1"/>
    </source>
</evidence>
<accession>A0A3R6D3H4</accession>
<feature type="region of interest" description="Disordered" evidence="1">
    <location>
        <begin position="1004"/>
        <end position="1036"/>
    </location>
</feature>
<name>A0A3R6D3H4_PARDI</name>
<protein>
    <submittedName>
        <fullName evidence="5">Integrase</fullName>
    </submittedName>
</protein>
<gene>
    <name evidence="5" type="ORF">GKD54_00195</name>
    <name evidence="4" type="ORF">GKD58_00195</name>
    <name evidence="6" type="ORF">HHO38_03700</name>
</gene>
<evidence type="ECO:0000313" key="6">
    <source>
        <dbReference type="EMBL" id="QJE27491.1"/>
    </source>
</evidence>
<sequence>MMKESIKRLKEKLDQSSTGHLPLSLRVDLMKQIGDILSVQKILCECCKKACSFIGRQNKDNVQLLSRINDYLYRKKESVEDILKETEKLRLHVENNPTEIDTFVNWAIVMLGYTVYYNTVYMLEIEDYRGEDDGDFDPESWSPDFIGSAAYSGGSPFAQGDEGDTDKRREYWNWYLDMVLSIYENPMKEVIPFHTGSNKMIYIPVPSECDNVLSDKIKRLNSALASYIHAPTDKKETDRMKIYTEDSELVRIVADVIQEYSCIPSTPSEKENYRITGIYNYDIVKFWYCVALLAQSSDACAIACLSELAHTLMEQGPGDLHVLYRILLLLPEQEHLHRLNQELASYYQKIIPGLESTKWLAKAGIPYPDIFEWSISFYFTSNGEMFFMPEHEAERKAWFILSVELFGPQTVYGDYTRFTSFRIHVSNRDNTIHGQWNEKDGYLLHDREWLMMDEHYTPEQLVILMHRLSSFDIRFSKVPTRIYASKGISRNAIQEWIRNEMVAYEHDQMEEICNQALGILKSEGDIGDTLNEIREKWSEGIPILKDKRFDEVVTQYSCFSHEMGIAALGQELTAYGYALYDLDGDEIYLLALLPQAEMSAFEEKCRKYGQYCSQFKQSRYDFGMKARTIKLRKQMPRERMEWPDDGIIYITRGFAGYFAYGEWRPDNVDEWQGTFVVDLRMTPLQPVKLKMKRIHSFIYSEELDFYAALYSTSWGEMPIGGKNPLEAEKWPRMCDLSVEGRYEFRWCGRYLCLGDVHSAIVHTMTERGVRYVSRIMLPEGMKYAPSFSTDGKGTLYIIMGEYSRSRIIRYDDKGNYTMMPFSMSDYDTFRDGSIPVPNTTHILLLRQYTARGNSGIWLESGLLDLDMATQRCRIAPLHTGDGSFNLREFHKEWVLVESDLNGNRTDYARLWNRKTNEVMRLRPGVLGDELFKSLHALPDGTIIVNTLDDVGDVLCRAEDFWNFLCTTSRPRKMGYWLNYPNPYPDTDYELPPLSEDTSLMLAPPFTESSSVHSPAKKTRPAGNNKDGSTEITDTRGSEGIEITEGLLKINGRQVSLPLSYTAMVHIFGKERIIFTHRTMQDDKGKTVQYDKRGFLVWDNAGVSAVRNEENAYNISAIYLWVTENKESVRNLPAPTGVFCGEIVVEGIRWNRKSGMAIRSGELEIMTSASEGYMEITFANSRNRKYTWQHYRDAMVENMQAAFMERNRLVNKSFGQQPEEAFTSAETCGTFLSHVVRALEAGYSMGRSVRYLKTSLLLPLTEAAIKCSEYGSVKASDMLSVYSGCVLLGYEKLNMKRFCETMAKKGIRDFVFDTLIRCCVPDWEVTEYTVFPKIKKWISSQVESGSITEAKAALKNISCISENILITDALITSTLKI</sequence>
<dbReference type="Proteomes" id="UP000501982">
    <property type="component" value="Chromosome"/>
</dbReference>
<reference evidence="7 8" key="1">
    <citation type="journal article" date="2019" name="Nat. Med.">
        <title>A library of human gut bacterial isolates paired with longitudinal multiomics data enables mechanistic microbiome research.</title>
        <authorList>
            <person name="Poyet M."/>
            <person name="Groussin M."/>
            <person name="Gibbons S.M."/>
            <person name="Avila-Pacheco J."/>
            <person name="Jiang X."/>
            <person name="Kearney S.M."/>
            <person name="Perrotta A.R."/>
            <person name="Berdy B."/>
            <person name="Zhao S."/>
            <person name="Lieberman T.D."/>
            <person name="Swanson P.K."/>
            <person name="Smith M."/>
            <person name="Roesemann S."/>
            <person name="Alexander J.E."/>
            <person name="Rich S.A."/>
            <person name="Livny J."/>
            <person name="Vlamakis H."/>
            <person name="Clish C."/>
            <person name="Bullock K."/>
            <person name="Deik A."/>
            <person name="Scott J."/>
            <person name="Pierce K.A."/>
            <person name="Xavier R.J."/>
            <person name="Alm E.J."/>
        </authorList>
    </citation>
    <scope>NUCLEOTIDE SEQUENCE [LARGE SCALE GENOMIC DNA]</scope>
    <source>
        <strain evidence="5 8">BIOML-A10</strain>
        <strain evidence="4 7">BIOML-A11</strain>
    </source>
</reference>
<feature type="domain" description="Immunity protein Imm5" evidence="2">
    <location>
        <begin position="6"/>
        <end position="181"/>
    </location>
</feature>
<dbReference type="EMBL" id="WKMW01000001">
    <property type="protein sequence ID" value="MRY82707.1"/>
    <property type="molecule type" value="Genomic_DNA"/>
</dbReference>
<dbReference type="Pfam" id="PF14423">
    <property type="entry name" value="Imm5"/>
    <property type="match status" value="1"/>
</dbReference>
<evidence type="ECO:0000259" key="2">
    <source>
        <dbReference type="Pfam" id="PF14423"/>
    </source>
</evidence>
<feature type="domain" description="DUF7738" evidence="3">
    <location>
        <begin position="1040"/>
        <end position="1153"/>
    </location>
</feature>
<dbReference type="EMBL" id="WKMX01000001">
    <property type="protein sequence ID" value="MRZ04660.1"/>
    <property type="molecule type" value="Genomic_DNA"/>
</dbReference>
<dbReference type="EMBL" id="CP051672">
    <property type="protein sequence ID" value="QJE27491.1"/>
    <property type="molecule type" value="Genomic_DNA"/>
</dbReference>
<organism evidence="5 8">
    <name type="scientific">Parabacteroides distasonis</name>
    <dbReference type="NCBI Taxonomy" id="823"/>
    <lineage>
        <taxon>Bacteria</taxon>
        <taxon>Pseudomonadati</taxon>
        <taxon>Bacteroidota</taxon>
        <taxon>Bacteroidia</taxon>
        <taxon>Bacteroidales</taxon>
        <taxon>Tannerellaceae</taxon>
        <taxon>Parabacteroides</taxon>
    </lineage>
</organism>